<accession>A0A365UCY8</accession>
<dbReference type="Proteomes" id="UP000253370">
    <property type="component" value="Unassembled WGS sequence"/>
</dbReference>
<dbReference type="OrthoDB" id="9806954at2"/>
<gene>
    <name evidence="12" type="primary">recN</name>
    <name evidence="12" type="ORF">DRV85_00300</name>
</gene>
<feature type="coiled-coil region" evidence="10">
    <location>
        <begin position="167"/>
        <end position="194"/>
    </location>
</feature>
<dbReference type="NCBIfam" id="TIGR00634">
    <property type="entry name" value="recN"/>
    <property type="match status" value="1"/>
</dbReference>
<evidence type="ECO:0000256" key="2">
    <source>
        <dbReference type="ARBA" id="ARBA00009441"/>
    </source>
</evidence>
<evidence type="ECO:0000256" key="3">
    <source>
        <dbReference type="ARBA" id="ARBA00021315"/>
    </source>
</evidence>
<dbReference type="GO" id="GO:0005524">
    <property type="term" value="F:ATP binding"/>
    <property type="evidence" value="ECO:0007669"/>
    <property type="project" value="UniProtKB-KW"/>
</dbReference>
<feature type="domain" description="RecF/RecN/SMC N-terminal" evidence="11">
    <location>
        <begin position="5"/>
        <end position="505"/>
    </location>
</feature>
<evidence type="ECO:0000256" key="1">
    <source>
        <dbReference type="ARBA" id="ARBA00003618"/>
    </source>
</evidence>
<dbReference type="Gene3D" id="3.40.50.300">
    <property type="entry name" value="P-loop containing nucleotide triphosphate hydrolases"/>
    <property type="match status" value="2"/>
</dbReference>
<evidence type="ECO:0000256" key="6">
    <source>
        <dbReference type="ARBA" id="ARBA00022840"/>
    </source>
</evidence>
<dbReference type="AlphaFoldDB" id="A0A365UCY8"/>
<dbReference type="InterPro" id="IPR027417">
    <property type="entry name" value="P-loop_NTPase"/>
</dbReference>
<evidence type="ECO:0000313" key="12">
    <source>
        <dbReference type="EMBL" id="RBI87416.1"/>
    </source>
</evidence>
<dbReference type="FunFam" id="3.40.50.300:FF:000356">
    <property type="entry name" value="DNA repair protein RecN"/>
    <property type="match status" value="1"/>
</dbReference>
<protein>
    <recommendedName>
        <fullName evidence="3 9">DNA repair protein RecN</fullName>
    </recommendedName>
    <alternativeName>
        <fullName evidence="8 9">Recombination protein N</fullName>
    </alternativeName>
</protein>
<dbReference type="InterPro" id="IPR003395">
    <property type="entry name" value="RecF/RecN/SMC_N"/>
</dbReference>
<dbReference type="SUPFAM" id="SSF52540">
    <property type="entry name" value="P-loop containing nucleoside triphosphate hydrolases"/>
    <property type="match status" value="2"/>
</dbReference>
<name>A0A365UCY8_9RHOB</name>
<comment type="function">
    <text evidence="1 9">May be involved in recombinational repair of damaged DNA.</text>
</comment>
<proteinExistence type="inferred from homology"/>
<dbReference type="EMBL" id="QNTQ01000001">
    <property type="protein sequence ID" value="RBI87416.1"/>
    <property type="molecule type" value="Genomic_DNA"/>
</dbReference>
<dbReference type="PIRSF" id="PIRSF003128">
    <property type="entry name" value="RecN"/>
    <property type="match status" value="1"/>
</dbReference>
<keyword evidence="6" id="KW-0067">ATP-binding</keyword>
<feature type="coiled-coil region" evidence="10">
    <location>
        <begin position="335"/>
        <end position="362"/>
    </location>
</feature>
<evidence type="ECO:0000313" key="13">
    <source>
        <dbReference type="Proteomes" id="UP000253370"/>
    </source>
</evidence>
<evidence type="ECO:0000256" key="5">
    <source>
        <dbReference type="ARBA" id="ARBA00022763"/>
    </source>
</evidence>
<dbReference type="GO" id="GO:0043590">
    <property type="term" value="C:bacterial nucleoid"/>
    <property type="evidence" value="ECO:0007669"/>
    <property type="project" value="TreeGrafter"/>
</dbReference>
<dbReference type="GO" id="GO:0006281">
    <property type="term" value="P:DNA repair"/>
    <property type="evidence" value="ECO:0007669"/>
    <property type="project" value="UniProtKB-KW"/>
</dbReference>
<evidence type="ECO:0000256" key="10">
    <source>
        <dbReference type="SAM" id="Coils"/>
    </source>
</evidence>
<keyword evidence="5 9" id="KW-0227">DNA damage</keyword>
<evidence type="ECO:0000259" key="11">
    <source>
        <dbReference type="Pfam" id="PF02463"/>
    </source>
</evidence>
<reference evidence="12 13" key="1">
    <citation type="submission" date="2018-07" db="EMBL/GenBank/DDBJ databases">
        <title>Rhodosalinus sp. strain E84T genomic sequence and assembly.</title>
        <authorList>
            <person name="Liu Z.-W."/>
            <person name="Lu D.-C."/>
        </authorList>
    </citation>
    <scope>NUCLEOTIDE SEQUENCE [LARGE SCALE GENOMIC DNA]</scope>
    <source>
        <strain evidence="12 13">E84</strain>
    </source>
</reference>
<dbReference type="Pfam" id="PF02463">
    <property type="entry name" value="SMC_N"/>
    <property type="match status" value="1"/>
</dbReference>
<keyword evidence="10" id="KW-0175">Coiled coil</keyword>
<sequence length="550" mass="58935">MLRALEIRDMLIIDRLDLRFRPGLNVLTGETGAGKSILLDCLGFVLGWRGRAELVRAGAEEGEVVAEFALPEGHAARAVLDEAGLSAEDDGLLIRRVNRRGGAKTAWVNDRRVSGEILRRLSDTLVELHGQQDDRGLLDPRVHRAMLDAFGGLEAEVAAVRAAWAERRAARKRLAEAEAALAEARAEEEYLRHAARELDELAPEPGEEAGLDTRRRMMQGAERVREDVARALSALGSDGAEGAMGDALRWLEGASDATEGRLEAPLAALSRAMAELGEAVSGVEDTLEALSFDPLELERTEERLFAIRGLARKHQVMPDDLPELADRLRARLEALDAGEGEIARLEAASATAEQDYDDAAAALSDARRAAARRLDAAVTAELAPLRMERAVFSTRIEAAEPGPEGRDAVQFTVATNPGAPAGPLNRIASGGEMSRFLLALKVCLAAPDRGVTMIFDEIDRGVGGATADAVGRRLKALADEGQVLVVTHSPQVAALGAHHWRVEKRVEGETTLTVVAPLDAEGRVEELARMLAGDRVTAEARAAAEALLTG</sequence>
<dbReference type="RefSeq" id="WP_113287440.1">
    <property type="nucleotide sequence ID" value="NZ_QNTQ01000001.1"/>
</dbReference>
<dbReference type="PANTHER" id="PTHR11059:SF0">
    <property type="entry name" value="DNA REPAIR PROTEIN RECN"/>
    <property type="match status" value="1"/>
</dbReference>
<comment type="caution">
    <text evidence="12">The sequence shown here is derived from an EMBL/GenBank/DDBJ whole genome shotgun (WGS) entry which is preliminary data.</text>
</comment>
<dbReference type="GO" id="GO:0009432">
    <property type="term" value="P:SOS response"/>
    <property type="evidence" value="ECO:0007669"/>
    <property type="project" value="TreeGrafter"/>
</dbReference>
<dbReference type="GO" id="GO:0006310">
    <property type="term" value="P:DNA recombination"/>
    <property type="evidence" value="ECO:0007669"/>
    <property type="project" value="InterPro"/>
</dbReference>
<keyword evidence="7 9" id="KW-0234">DNA repair</keyword>
<evidence type="ECO:0000256" key="7">
    <source>
        <dbReference type="ARBA" id="ARBA00023204"/>
    </source>
</evidence>
<organism evidence="12 13">
    <name type="scientific">Rhodosalinus halophilus</name>
    <dbReference type="NCBI Taxonomy" id="2259333"/>
    <lineage>
        <taxon>Bacteria</taxon>
        <taxon>Pseudomonadati</taxon>
        <taxon>Pseudomonadota</taxon>
        <taxon>Alphaproteobacteria</taxon>
        <taxon>Rhodobacterales</taxon>
        <taxon>Paracoccaceae</taxon>
        <taxon>Rhodosalinus</taxon>
    </lineage>
</organism>
<keyword evidence="13" id="KW-1185">Reference proteome</keyword>
<dbReference type="InterPro" id="IPR004604">
    <property type="entry name" value="DNA_recomb/repair_RecN"/>
</dbReference>
<comment type="similarity">
    <text evidence="2 9">Belongs to the RecN family.</text>
</comment>
<dbReference type="CDD" id="cd03241">
    <property type="entry name" value="ABC_RecN"/>
    <property type="match status" value="1"/>
</dbReference>
<evidence type="ECO:0000256" key="8">
    <source>
        <dbReference type="ARBA" id="ARBA00033408"/>
    </source>
</evidence>
<dbReference type="PANTHER" id="PTHR11059">
    <property type="entry name" value="DNA REPAIR PROTEIN RECN"/>
    <property type="match status" value="1"/>
</dbReference>
<evidence type="ECO:0000256" key="4">
    <source>
        <dbReference type="ARBA" id="ARBA00022741"/>
    </source>
</evidence>
<evidence type="ECO:0000256" key="9">
    <source>
        <dbReference type="PIRNR" id="PIRNR003128"/>
    </source>
</evidence>
<keyword evidence="4" id="KW-0547">Nucleotide-binding</keyword>